<comment type="caution">
    <text evidence="1">The sequence shown here is derived from an EMBL/GenBank/DDBJ whole genome shotgun (WGS) entry which is preliminary data.</text>
</comment>
<name>A0ACB6V9T3_9ASCO</name>
<gene>
    <name evidence="1" type="ORF">D0Z00_000614</name>
</gene>
<protein>
    <submittedName>
        <fullName evidence="1">Uncharacterized protein</fullName>
    </submittedName>
</protein>
<dbReference type="EMBL" id="QVQA01000008">
    <property type="protein sequence ID" value="KAF5101959.1"/>
    <property type="molecule type" value="Genomic_DNA"/>
</dbReference>
<evidence type="ECO:0000313" key="1">
    <source>
        <dbReference type="EMBL" id="KAF5101959.1"/>
    </source>
</evidence>
<dbReference type="Proteomes" id="UP000744676">
    <property type="component" value="Unassembled WGS sequence"/>
</dbReference>
<accession>A0ACB6V9T3</accession>
<proteinExistence type="predicted"/>
<evidence type="ECO:0000313" key="2">
    <source>
        <dbReference type="Proteomes" id="UP000744676"/>
    </source>
</evidence>
<keyword evidence="2" id="KW-1185">Reference proteome</keyword>
<sequence length="903" mass="103146">MGQPMAEELQNVRSSMSSILLLSEQQWIDWTEDENIPTDLIPVVYKESVKYFPSVTLWQRYAEYLVQRFNEDKIEHGVVLEELATGAYVTSYRIPNSYKIWNIYKDFIARDLEDPAKKDDTISQVKLLYQARLGVPHSTLAKTFSDYSTFITTYDNVNYETELVKANKIYSTALKTLEVRDTWEIGIKENDSLENYAAYIQWELSRPKKFQEPKLVIALYERVLEKYPTSFAAIWDDYILYMSLTGVSTTEILDLIRRATRGCPNSGDLWAHKIRLLQILRDSPEDIDYVKETVDNIGSFRKPENYNEWKKVEVAWLHFLRRHFTDSGDENRLEEFVLEAEVAFTRAISQGKDDNDFELEKFLISEWTVLDDKDQARTIWNRVSKYHGDLAEFWIQWAHWEKTHGDYQAVVDVFTKALTRNNIDWVERVLQEFTDYENAHGTFFSIQQALAKSRSRLKYYQTQRQTVYEDSNKRAYEEFEPIEVIEERPSKAQKTDVDQPTELAVNIESAVSSNKPVNNAPNSRDREHNTVIVSNIDNISKEDLQTFFAECGEILEITINSGIATIEFKSQEGRLAALTKHFKHINGTQISVQSGQSTTLWVTNFPPSETEASLKNLFSDFGSVLSIRFPSLKFNTHRRFCYIQFASAGEALQAQQALHGKNLTSGSDQKSFSLVVKISDPSQKKERTGAVYEDRELFVKGIDFEKVNETKLRELFAPFGPIERVKLPLSKTNERKGRLHDGYSFIVVKDADAASRAVTALNGIEFEQRTIHVSVAAKNTNKPISKVVTGGNDDTSPPADSESIKARTVEVSNLADTINDTQVSDLFAQHGTVKRVVLRPEAGTASVEFTQVQDAGKAALALDGHELGGQSLRVVSRGETKSSTMFVPRTAMRRAPPPRKRRI</sequence>
<organism evidence="1 2">
    <name type="scientific">Geotrichum galactomycetum</name>
    <dbReference type="NCBI Taxonomy" id="27317"/>
    <lineage>
        <taxon>Eukaryota</taxon>
        <taxon>Fungi</taxon>
        <taxon>Dikarya</taxon>
        <taxon>Ascomycota</taxon>
        <taxon>Saccharomycotina</taxon>
        <taxon>Dipodascomycetes</taxon>
        <taxon>Dipodascales</taxon>
        <taxon>Dipodascaceae</taxon>
        <taxon>Geotrichum</taxon>
    </lineage>
</organism>
<reference evidence="1 2" key="1">
    <citation type="journal article" date="2020" name="Front. Microbiol.">
        <title>Phenotypic and Genetic Characterization of the Cheese Ripening Yeast Geotrichum candidum.</title>
        <authorList>
            <person name="Perkins V."/>
            <person name="Vignola S."/>
            <person name="Lessard M.H."/>
            <person name="Plante P.L."/>
            <person name="Corbeil J."/>
            <person name="Dugat-Bony E."/>
            <person name="Frenette M."/>
            <person name="Labrie S."/>
        </authorList>
    </citation>
    <scope>NUCLEOTIDE SEQUENCE [LARGE SCALE GENOMIC DNA]</scope>
    <source>
        <strain evidence="1 2">LMA-1147</strain>
    </source>
</reference>